<evidence type="ECO:0000313" key="3">
    <source>
        <dbReference type="Proteomes" id="UP001392437"/>
    </source>
</evidence>
<accession>A0AAW0QI37</accession>
<gene>
    <name evidence="2" type="ORF">PG999_012500</name>
</gene>
<evidence type="ECO:0000313" key="2">
    <source>
        <dbReference type="EMBL" id="KAK8096556.1"/>
    </source>
</evidence>
<organism evidence="2 3">
    <name type="scientific">Apiospora kogelbergensis</name>
    <dbReference type="NCBI Taxonomy" id="1337665"/>
    <lineage>
        <taxon>Eukaryota</taxon>
        <taxon>Fungi</taxon>
        <taxon>Dikarya</taxon>
        <taxon>Ascomycota</taxon>
        <taxon>Pezizomycotina</taxon>
        <taxon>Sordariomycetes</taxon>
        <taxon>Xylariomycetidae</taxon>
        <taxon>Amphisphaeriales</taxon>
        <taxon>Apiosporaceae</taxon>
        <taxon>Apiospora</taxon>
    </lineage>
</organism>
<dbReference type="EMBL" id="JAQQWP010000010">
    <property type="protein sequence ID" value="KAK8096556.1"/>
    <property type="molecule type" value="Genomic_DNA"/>
</dbReference>
<proteinExistence type="predicted"/>
<comment type="caution">
    <text evidence="2">The sequence shown here is derived from an EMBL/GenBank/DDBJ whole genome shotgun (WGS) entry which is preliminary data.</text>
</comment>
<reference evidence="2 3" key="1">
    <citation type="submission" date="2023-01" db="EMBL/GenBank/DDBJ databases">
        <title>Analysis of 21 Apiospora genomes using comparative genomics revels a genus with tremendous synthesis potential of carbohydrate active enzymes and secondary metabolites.</title>
        <authorList>
            <person name="Sorensen T."/>
        </authorList>
    </citation>
    <scope>NUCLEOTIDE SEQUENCE [LARGE SCALE GENOMIC DNA]</scope>
    <source>
        <strain evidence="2 3">CBS 117206</strain>
    </source>
</reference>
<dbReference type="AlphaFoldDB" id="A0AAW0QI37"/>
<feature type="region of interest" description="Disordered" evidence="1">
    <location>
        <begin position="44"/>
        <end position="93"/>
    </location>
</feature>
<keyword evidence="3" id="KW-1185">Reference proteome</keyword>
<feature type="compositionally biased region" description="Basic and acidic residues" evidence="1">
    <location>
        <begin position="47"/>
        <end position="62"/>
    </location>
</feature>
<protein>
    <submittedName>
        <fullName evidence="2">Uncharacterized protein</fullName>
    </submittedName>
</protein>
<sequence length="93" mass="10163">MERLKENMVLKGMNNVHSGLGILLGAGRISANTYEKILALLSDDDKDSAASRESHLAGDKEPSSGSWQSDNKQAHQTDQDPEMSLIDLQHGMK</sequence>
<evidence type="ECO:0000256" key="1">
    <source>
        <dbReference type="SAM" id="MobiDB-lite"/>
    </source>
</evidence>
<name>A0AAW0QI37_9PEZI</name>
<dbReference type="Proteomes" id="UP001392437">
    <property type="component" value="Unassembled WGS sequence"/>
</dbReference>